<name>A0A915MD48_MELJA</name>
<dbReference type="GO" id="GO:0005783">
    <property type="term" value="C:endoplasmic reticulum"/>
    <property type="evidence" value="ECO:0007669"/>
    <property type="project" value="UniProtKB-SubCell"/>
</dbReference>
<keyword evidence="5" id="KW-0256">Endoplasmic reticulum</keyword>
<dbReference type="GO" id="GO:0046922">
    <property type="term" value="F:peptide-O-fucosyltransferase activity"/>
    <property type="evidence" value="ECO:0007669"/>
    <property type="project" value="UniProtKB-EC"/>
</dbReference>
<dbReference type="AlphaFoldDB" id="A0A915MD48"/>
<dbReference type="EC" id="2.4.1.221" evidence="3"/>
<dbReference type="InterPro" id="IPR019378">
    <property type="entry name" value="GDP-Fuc_O-FucTrfase"/>
</dbReference>
<comment type="catalytic activity">
    <reaction evidence="11">
        <text>L-threonyl-[protein] + GDP-beta-L-fucose = 3-O-(alpha-L-fucosyl)-L-threonyl-[protein] + GDP + H(+)</text>
        <dbReference type="Rhea" id="RHEA:70491"/>
        <dbReference type="Rhea" id="RHEA-COMP:11060"/>
        <dbReference type="Rhea" id="RHEA-COMP:17915"/>
        <dbReference type="ChEBI" id="CHEBI:15378"/>
        <dbReference type="ChEBI" id="CHEBI:30013"/>
        <dbReference type="ChEBI" id="CHEBI:57273"/>
        <dbReference type="ChEBI" id="CHEBI:58189"/>
        <dbReference type="ChEBI" id="CHEBI:189631"/>
        <dbReference type="EC" id="2.4.1.221"/>
    </reaction>
    <physiologicalReaction direction="left-to-right" evidence="11">
        <dbReference type="Rhea" id="RHEA:70492"/>
    </physiologicalReaction>
</comment>
<evidence type="ECO:0000313" key="14">
    <source>
        <dbReference type="WBParaSite" id="scaffold36223_cov188.g23094"/>
    </source>
</evidence>
<keyword evidence="6" id="KW-0294">Fucose metabolism</keyword>
<dbReference type="Gene3D" id="3.40.50.11340">
    <property type="match status" value="2"/>
</dbReference>
<keyword evidence="4" id="KW-0808">Transferase</keyword>
<evidence type="ECO:0000256" key="9">
    <source>
        <dbReference type="ARBA" id="ARBA00026232"/>
    </source>
</evidence>
<comment type="pathway">
    <text evidence="2">Protein modification; protein glycosylation.</text>
</comment>
<dbReference type="Pfam" id="PF10250">
    <property type="entry name" value="O-FucT"/>
    <property type="match status" value="1"/>
</dbReference>
<evidence type="ECO:0000256" key="8">
    <source>
        <dbReference type="ARBA" id="ARBA00025803"/>
    </source>
</evidence>
<evidence type="ECO:0000256" key="2">
    <source>
        <dbReference type="ARBA" id="ARBA00004922"/>
    </source>
</evidence>
<dbReference type="WBParaSite" id="scaffold36223_cov188.g23094">
    <property type="protein sequence ID" value="scaffold36223_cov188.g23094"/>
    <property type="gene ID" value="scaffold36223_cov188.g23094"/>
</dbReference>
<dbReference type="InterPro" id="IPR045130">
    <property type="entry name" value="OFUT2-like"/>
</dbReference>
<evidence type="ECO:0000256" key="7">
    <source>
        <dbReference type="ARBA" id="ARBA00023277"/>
    </source>
</evidence>
<sequence>MLGKSIFEQQQCIVNERFLLYSVNRGEGFNLRRDVYMRVANVVRQLREKGEGKDGGGVLEKGVYRIFLFDSTSLELIIDSIFYLQHYQEGWSESKGFEIKYDIRPCIDANKYYRKSGGKWLGDFSGQILTFNELKCLSIQGQSSTLVDAIIELMNNKQTILIDRAETILHDNFGDVNYWKARISMNYSKKLKNIGDKFRKEKFPLGSEFICAHLRRGDFVWAHKEIIPSLSGAANKLKDLSIKLGLKNIFICTDANNEEVNNITSILNENGLIVDRFISRELSPAEVSIIDQGKL</sequence>
<dbReference type="Gene3D" id="3.40.50.11350">
    <property type="match status" value="1"/>
</dbReference>
<comment type="subcellular location">
    <subcellularLocation>
        <location evidence="1">Endoplasmic reticulum</location>
    </subcellularLocation>
</comment>
<accession>A0A915MD48</accession>
<evidence type="ECO:0000256" key="4">
    <source>
        <dbReference type="ARBA" id="ARBA00022679"/>
    </source>
</evidence>
<reference evidence="14" key="1">
    <citation type="submission" date="2022-11" db="UniProtKB">
        <authorList>
            <consortium name="WormBaseParasite"/>
        </authorList>
    </citation>
    <scope>IDENTIFICATION</scope>
</reference>
<evidence type="ECO:0000256" key="11">
    <source>
        <dbReference type="ARBA" id="ARBA00047273"/>
    </source>
</evidence>
<comment type="similarity">
    <text evidence="8">Belongs to the glycosyltransferase 68 family.</text>
</comment>
<dbReference type="Proteomes" id="UP000887561">
    <property type="component" value="Unplaced"/>
</dbReference>
<proteinExistence type="inferred from homology"/>
<dbReference type="GO" id="GO:0006004">
    <property type="term" value="P:fucose metabolic process"/>
    <property type="evidence" value="ECO:0007669"/>
    <property type="project" value="UniProtKB-KW"/>
</dbReference>
<dbReference type="PANTHER" id="PTHR13398:SF0">
    <property type="entry name" value="GDP-FUCOSE PROTEIN O-FUCOSYLTRANSFERASE 2"/>
    <property type="match status" value="1"/>
</dbReference>
<keyword evidence="7" id="KW-0119">Carbohydrate metabolism</keyword>
<dbReference type="PANTHER" id="PTHR13398">
    <property type="entry name" value="GDP-FUCOSE PROTEIN O-FUCOSYLTRANSFERASE 2"/>
    <property type="match status" value="1"/>
</dbReference>
<evidence type="ECO:0000256" key="1">
    <source>
        <dbReference type="ARBA" id="ARBA00004240"/>
    </source>
</evidence>
<keyword evidence="13" id="KW-1185">Reference proteome</keyword>
<organism evidence="13 14">
    <name type="scientific">Meloidogyne javanica</name>
    <name type="common">Root-knot nematode worm</name>
    <dbReference type="NCBI Taxonomy" id="6303"/>
    <lineage>
        <taxon>Eukaryota</taxon>
        <taxon>Metazoa</taxon>
        <taxon>Ecdysozoa</taxon>
        <taxon>Nematoda</taxon>
        <taxon>Chromadorea</taxon>
        <taxon>Rhabditida</taxon>
        <taxon>Tylenchina</taxon>
        <taxon>Tylenchomorpha</taxon>
        <taxon>Tylenchoidea</taxon>
        <taxon>Meloidogynidae</taxon>
        <taxon>Meloidogyninae</taxon>
        <taxon>Meloidogyne</taxon>
        <taxon>Meloidogyne incognita group</taxon>
    </lineage>
</organism>
<evidence type="ECO:0000313" key="13">
    <source>
        <dbReference type="Proteomes" id="UP000887561"/>
    </source>
</evidence>
<evidence type="ECO:0000256" key="12">
    <source>
        <dbReference type="ARBA" id="ARBA00048647"/>
    </source>
</evidence>
<evidence type="ECO:0000256" key="6">
    <source>
        <dbReference type="ARBA" id="ARBA00023253"/>
    </source>
</evidence>
<comment type="catalytic activity">
    <reaction evidence="12">
        <text>L-seryl-[protein] + GDP-beta-L-fucose = 3-O-(alpha-L-fucosyl)-L-seryl-[protein] + GDP + H(+)</text>
        <dbReference type="Rhea" id="RHEA:63644"/>
        <dbReference type="Rhea" id="RHEA-COMP:9863"/>
        <dbReference type="Rhea" id="RHEA-COMP:17914"/>
        <dbReference type="ChEBI" id="CHEBI:15378"/>
        <dbReference type="ChEBI" id="CHEBI:29999"/>
        <dbReference type="ChEBI" id="CHEBI:57273"/>
        <dbReference type="ChEBI" id="CHEBI:58189"/>
        <dbReference type="ChEBI" id="CHEBI:189632"/>
        <dbReference type="EC" id="2.4.1.221"/>
    </reaction>
    <physiologicalReaction direction="left-to-right" evidence="12">
        <dbReference type="Rhea" id="RHEA:63645"/>
    </physiologicalReaction>
</comment>
<evidence type="ECO:0000256" key="5">
    <source>
        <dbReference type="ARBA" id="ARBA00022824"/>
    </source>
</evidence>
<evidence type="ECO:0000256" key="10">
    <source>
        <dbReference type="ARBA" id="ARBA00033083"/>
    </source>
</evidence>
<evidence type="ECO:0000256" key="3">
    <source>
        <dbReference type="ARBA" id="ARBA00012196"/>
    </source>
</evidence>
<protein>
    <recommendedName>
        <fullName evidence="9">GDP-fucose protein O-fucosyltransferase 2</fullName>
        <ecNumber evidence="3">2.4.1.221</ecNumber>
    </recommendedName>
    <alternativeName>
        <fullName evidence="10">Peptide-O-fucosyltransferase 2</fullName>
    </alternativeName>
</protein>